<dbReference type="AlphaFoldDB" id="A0AAD7IJA1"/>
<feature type="compositionally biased region" description="Low complexity" evidence="2">
    <location>
        <begin position="570"/>
        <end position="586"/>
    </location>
</feature>
<feature type="compositionally biased region" description="Polar residues" evidence="2">
    <location>
        <begin position="539"/>
        <end position="561"/>
    </location>
</feature>
<feature type="region of interest" description="Disordered" evidence="2">
    <location>
        <begin position="283"/>
        <end position="328"/>
    </location>
</feature>
<feature type="region of interest" description="Disordered" evidence="2">
    <location>
        <begin position="837"/>
        <end position="929"/>
    </location>
</feature>
<feature type="compositionally biased region" description="Pro residues" evidence="2">
    <location>
        <begin position="291"/>
        <end position="300"/>
    </location>
</feature>
<feature type="compositionally biased region" description="Basic and acidic residues" evidence="2">
    <location>
        <begin position="49"/>
        <end position="69"/>
    </location>
</feature>
<feature type="region of interest" description="Disordered" evidence="2">
    <location>
        <begin position="670"/>
        <end position="759"/>
    </location>
</feature>
<feature type="compositionally biased region" description="Polar residues" evidence="2">
    <location>
        <begin position="509"/>
        <end position="532"/>
    </location>
</feature>
<keyword evidence="4" id="KW-1185">Reference proteome</keyword>
<feature type="compositionally biased region" description="Polar residues" evidence="2">
    <location>
        <begin position="919"/>
        <end position="929"/>
    </location>
</feature>
<comment type="caution">
    <text evidence="3">The sequence shown here is derived from an EMBL/GenBank/DDBJ whole genome shotgun (WGS) entry which is preliminary data.</text>
</comment>
<dbReference type="EMBL" id="JARKIB010000093">
    <property type="protein sequence ID" value="KAJ7742875.1"/>
    <property type="molecule type" value="Genomic_DNA"/>
</dbReference>
<feature type="compositionally biased region" description="Polar residues" evidence="2">
    <location>
        <begin position="966"/>
        <end position="979"/>
    </location>
</feature>
<keyword evidence="1" id="KW-0175">Coiled coil</keyword>
<protein>
    <submittedName>
        <fullName evidence="3">Uncharacterized protein</fullName>
    </submittedName>
</protein>
<gene>
    <name evidence="3" type="ORF">B0H16DRAFT_1890177</name>
</gene>
<feature type="compositionally biased region" description="Polar residues" evidence="2">
    <location>
        <begin position="28"/>
        <end position="44"/>
    </location>
</feature>
<evidence type="ECO:0000256" key="2">
    <source>
        <dbReference type="SAM" id="MobiDB-lite"/>
    </source>
</evidence>
<evidence type="ECO:0000313" key="4">
    <source>
        <dbReference type="Proteomes" id="UP001215598"/>
    </source>
</evidence>
<evidence type="ECO:0000256" key="1">
    <source>
        <dbReference type="SAM" id="Coils"/>
    </source>
</evidence>
<feature type="compositionally biased region" description="Pro residues" evidence="2">
    <location>
        <begin position="455"/>
        <end position="468"/>
    </location>
</feature>
<evidence type="ECO:0000313" key="3">
    <source>
        <dbReference type="EMBL" id="KAJ7742875.1"/>
    </source>
</evidence>
<feature type="compositionally biased region" description="Polar residues" evidence="2">
    <location>
        <begin position="717"/>
        <end position="727"/>
    </location>
</feature>
<accession>A0AAD7IJA1</accession>
<feature type="region of interest" description="Disordered" evidence="2">
    <location>
        <begin position="956"/>
        <end position="979"/>
    </location>
</feature>
<feature type="coiled-coil region" evidence="1">
    <location>
        <begin position="154"/>
        <end position="195"/>
    </location>
</feature>
<feature type="compositionally biased region" description="Polar residues" evidence="2">
    <location>
        <begin position="847"/>
        <end position="880"/>
    </location>
</feature>
<feature type="region of interest" description="Disordered" evidence="2">
    <location>
        <begin position="340"/>
        <end position="642"/>
    </location>
</feature>
<dbReference type="Proteomes" id="UP001215598">
    <property type="component" value="Unassembled WGS sequence"/>
</dbReference>
<proteinExistence type="predicted"/>
<organism evidence="3 4">
    <name type="scientific">Mycena metata</name>
    <dbReference type="NCBI Taxonomy" id="1033252"/>
    <lineage>
        <taxon>Eukaryota</taxon>
        <taxon>Fungi</taxon>
        <taxon>Dikarya</taxon>
        <taxon>Basidiomycota</taxon>
        <taxon>Agaricomycotina</taxon>
        <taxon>Agaricomycetes</taxon>
        <taxon>Agaricomycetidae</taxon>
        <taxon>Agaricales</taxon>
        <taxon>Marasmiineae</taxon>
        <taxon>Mycenaceae</taxon>
        <taxon>Mycena</taxon>
    </lineage>
</organism>
<reference evidence="3" key="1">
    <citation type="submission" date="2023-03" db="EMBL/GenBank/DDBJ databases">
        <title>Massive genome expansion in bonnet fungi (Mycena s.s.) driven by repeated elements and novel gene families across ecological guilds.</title>
        <authorList>
            <consortium name="Lawrence Berkeley National Laboratory"/>
            <person name="Harder C.B."/>
            <person name="Miyauchi S."/>
            <person name="Viragh M."/>
            <person name="Kuo A."/>
            <person name="Thoen E."/>
            <person name="Andreopoulos B."/>
            <person name="Lu D."/>
            <person name="Skrede I."/>
            <person name="Drula E."/>
            <person name="Henrissat B."/>
            <person name="Morin E."/>
            <person name="Kohler A."/>
            <person name="Barry K."/>
            <person name="LaButti K."/>
            <person name="Morin E."/>
            <person name="Salamov A."/>
            <person name="Lipzen A."/>
            <person name="Mereny Z."/>
            <person name="Hegedus B."/>
            <person name="Baldrian P."/>
            <person name="Stursova M."/>
            <person name="Weitz H."/>
            <person name="Taylor A."/>
            <person name="Grigoriev I.V."/>
            <person name="Nagy L.G."/>
            <person name="Martin F."/>
            <person name="Kauserud H."/>
        </authorList>
    </citation>
    <scope>NUCLEOTIDE SEQUENCE</scope>
    <source>
        <strain evidence="3">CBHHK182m</strain>
    </source>
</reference>
<feature type="region of interest" description="Disordered" evidence="2">
    <location>
        <begin position="24"/>
        <end position="70"/>
    </location>
</feature>
<sequence>MSFHVYSEDEESPVLQDFVNETIAREAQTPSPRTELLSPTSPSRGLSGDVDRLRNSQRGPSERYRRQREQAYANVSPRHILSLLIEKEYESSKLRKALHKAFNRFEAEAVRVVEAERVTEETLHQFRLVNEAKIVAERALGKTNEELRLWKFQFDHAQREIARAQDVVQLVERQRDDAERAAEKARSIARTLNEQRLVSDAMEEGKRLGYAAGFRRAKHEMAYRGIAPEDSFPDFERDLADVGTYSNLGRENDDRNSTFEPLRDINVSPAPVARSPHIFRMPEFQPQSGAEPPPSMPVPSPAMAMPSPRLAEPSRVFEPDLAPAPSPAISVYPIEIPSASVLNDAPPSTDAQQQRRRASSQADYRPPLDRRQQRNPSPQPQPPPETYQQQRIPPSQLQSPPDDYQPPPRRFYQAANGSTPAPRPPYETYSQAPAPRPVSRALSPAPRSERQHQQPAPPPQFHQPPPDNYIPSVSAEGGIALPPPFLLSPRPVMHDTPLPTNDAPPRGSWYNNNESGPRQGAQGQAPVQSWYQSKRPRSNAGSVTGRSNAGSAAGRSTTGQSRHARHASLDSRMSAAAAAKSQRMAMGGSEYGGPDLSAIKEDSQSVRNGAQSGYGPGEGSRRARSMHVRASSESLAVPPPLPVKDARHQKQIIADELRYSDPDLAESWRRDAAAKAETASSKSRPPRNVRVPAHLTFPTPLSPPNAPVPLNIRPRTMSGSTGKSGRSQPLHAVDLTSRPSLRRVKEKRPVSPSDVGSPYFGTINVEPPSQSSSQIPLSTVPQTDQYLSPNFQTQPLSIQTQGLSPVPTGLPSGFVPQSVTVDAKITLPVTMKGKTISAPLSVGGDPEQQQWPPSGMSNYRASAFGGSNTSLNRARSNSANGPERPLSALSTSNVSRKSGKTATAADYAGQPTLAPGHSLSHQASNTSLRSTGSAYGRFDASTYQDPAFFAADTSAVPVPAPRSRKVSASSNHSGLSYIG</sequence>
<name>A0AAD7IJA1_9AGAR</name>